<evidence type="ECO:0008006" key="4">
    <source>
        <dbReference type="Google" id="ProtNLM"/>
    </source>
</evidence>
<reference evidence="2 3" key="1">
    <citation type="submission" date="2014-10" db="EMBL/GenBank/DDBJ databases">
        <title>Draft genome sequence of the proteorhodopsin-containing marine bacterium Dokdonia donghaensis.</title>
        <authorList>
            <person name="Gomez-Consarnau L."/>
            <person name="Gonzalez J.M."/>
            <person name="Riedel T."/>
            <person name="Jaenicke S."/>
            <person name="Wagner-Doebler I."/>
            <person name="Fuhrman J.A."/>
        </authorList>
    </citation>
    <scope>NUCLEOTIDE SEQUENCE [LARGE SCALE GENOMIC DNA]</scope>
    <source>
        <strain evidence="2 3">DSW-1</strain>
    </source>
</reference>
<evidence type="ECO:0000256" key="1">
    <source>
        <dbReference type="SAM" id="SignalP"/>
    </source>
</evidence>
<evidence type="ECO:0000313" key="3">
    <source>
        <dbReference type="Proteomes" id="UP000030140"/>
    </source>
</evidence>
<dbReference type="PROSITE" id="PS51257">
    <property type="entry name" value="PROKAR_LIPOPROTEIN"/>
    <property type="match status" value="1"/>
</dbReference>
<dbReference type="PATRIC" id="fig|1300343.5.peg.236"/>
<protein>
    <recommendedName>
        <fullName evidence="4">Lipocalin-like domain-containing protein</fullName>
    </recommendedName>
</protein>
<evidence type="ECO:0000313" key="2">
    <source>
        <dbReference type="EMBL" id="KGO06587.1"/>
    </source>
</evidence>
<gene>
    <name evidence="2" type="ORF">NV36_06860</name>
</gene>
<dbReference type="Proteomes" id="UP000030140">
    <property type="component" value="Unassembled WGS sequence"/>
</dbReference>
<name>A0A0A2GTL3_9FLAO</name>
<dbReference type="AlphaFoldDB" id="A0A0A2GTL3"/>
<keyword evidence="1" id="KW-0732">Signal</keyword>
<proteinExistence type="predicted"/>
<comment type="caution">
    <text evidence="2">The sequence shown here is derived from an EMBL/GenBank/DDBJ whole genome shotgun (WGS) entry which is preliminary data.</text>
</comment>
<feature type="signal peptide" evidence="1">
    <location>
        <begin position="1"/>
        <end position="20"/>
    </location>
</feature>
<dbReference type="KEGG" id="ddo:I597_0234"/>
<dbReference type="OrthoDB" id="1445355at2"/>
<feature type="chain" id="PRO_5001999147" description="Lipocalin-like domain-containing protein" evidence="1">
    <location>
        <begin position="21"/>
        <end position="172"/>
    </location>
</feature>
<sequence>MKKITLFLVMAISVMTISCSNDDDSSEPAGPTLTPALLAGTYNLNFYESEEVIQEEVTGGTATTTISEVGDTFGTSNIVFDANGTYTVNFQYRVTRTTQLESNDPVEETEIITNSDTGNYSVNDTNQTLTIDGETGDVTLFNDSQLRLLFESTDVEADGTSTFTSELRFARQ</sequence>
<dbReference type="RefSeq" id="WP_035325694.1">
    <property type="nucleotide sequence ID" value="NZ_CP015125.1"/>
</dbReference>
<accession>A0A0A2GTL3</accession>
<organism evidence="2 3">
    <name type="scientific">Dokdonia donghaensis DSW-1</name>
    <dbReference type="NCBI Taxonomy" id="1300343"/>
    <lineage>
        <taxon>Bacteria</taxon>
        <taxon>Pseudomonadati</taxon>
        <taxon>Bacteroidota</taxon>
        <taxon>Flavobacteriia</taxon>
        <taxon>Flavobacteriales</taxon>
        <taxon>Flavobacteriaceae</taxon>
        <taxon>Dokdonia</taxon>
    </lineage>
</organism>
<keyword evidence="3" id="KW-1185">Reference proteome</keyword>
<dbReference type="EMBL" id="JSAQ01000001">
    <property type="protein sequence ID" value="KGO06587.1"/>
    <property type="molecule type" value="Genomic_DNA"/>
</dbReference>